<gene>
    <name evidence="1" type="ORF">BK658_17860</name>
</gene>
<accession>A0A423GP01</accession>
<organism evidence="1 2">
    <name type="scientific">Pseudomonas brassicacearum</name>
    <dbReference type="NCBI Taxonomy" id="930166"/>
    <lineage>
        <taxon>Bacteria</taxon>
        <taxon>Pseudomonadati</taxon>
        <taxon>Pseudomonadota</taxon>
        <taxon>Gammaproteobacteria</taxon>
        <taxon>Pseudomonadales</taxon>
        <taxon>Pseudomonadaceae</taxon>
        <taxon>Pseudomonas</taxon>
    </lineage>
</organism>
<reference evidence="1 2" key="1">
    <citation type="submission" date="2016-10" db="EMBL/GenBank/DDBJ databases">
        <title>Comparative genome analysis of multiple Pseudomonas spp. focuses on biocontrol and plant growth promoting traits.</title>
        <authorList>
            <person name="Tao X.-Y."/>
            <person name="Taylor C.G."/>
        </authorList>
    </citation>
    <scope>NUCLEOTIDE SEQUENCE [LARGE SCALE GENOMIC DNA]</scope>
    <source>
        <strain evidence="1 2">37D10</strain>
    </source>
</reference>
<dbReference type="AlphaFoldDB" id="A0A423GP01"/>
<name>A0A423GP01_9PSED</name>
<evidence type="ECO:0000313" key="1">
    <source>
        <dbReference type="EMBL" id="ROM94420.1"/>
    </source>
</evidence>
<dbReference type="RefSeq" id="WP_123583553.1">
    <property type="nucleotide sequence ID" value="NZ_MOBI01000020.1"/>
</dbReference>
<protein>
    <submittedName>
        <fullName evidence="1">Uncharacterized protein</fullName>
    </submittedName>
</protein>
<evidence type="ECO:0000313" key="2">
    <source>
        <dbReference type="Proteomes" id="UP000284684"/>
    </source>
</evidence>
<sequence>MLTKDDIPRLRAEARQFRDYAKHSRAEAAKCKKNGDWLGKLKADTRATEHVRVAQDRGEAIKALKAA</sequence>
<dbReference type="Proteomes" id="UP000284684">
    <property type="component" value="Unassembled WGS sequence"/>
</dbReference>
<proteinExistence type="predicted"/>
<dbReference type="EMBL" id="MOBI01000020">
    <property type="protein sequence ID" value="ROM94420.1"/>
    <property type="molecule type" value="Genomic_DNA"/>
</dbReference>
<comment type="caution">
    <text evidence="1">The sequence shown here is derived from an EMBL/GenBank/DDBJ whole genome shotgun (WGS) entry which is preliminary data.</text>
</comment>